<dbReference type="AlphaFoldDB" id="A0AAV4UWY6"/>
<accession>A0AAV4UWY6</accession>
<dbReference type="EMBL" id="BPLR01013538">
    <property type="protein sequence ID" value="GIY61860.1"/>
    <property type="molecule type" value="Genomic_DNA"/>
</dbReference>
<feature type="compositionally biased region" description="Basic and acidic residues" evidence="1">
    <location>
        <begin position="7"/>
        <end position="17"/>
    </location>
</feature>
<organism evidence="2 3">
    <name type="scientific">Caerostris extrusa</name>
    <name type="common">Bark spider</name>
    <name type="synonym">Caerostris bankana</name>
    <dbReference type="NCBI Taxonomy" id="172846"/>
    <lineage>
        <taxon>Eukaryota</taxon>
        <taxon>Metazoa</taxon>
        <taxon>Ecdysozoa</taxon>
        <taxon>Arthropoda</taxon>
        <taxon>Chelicerata</taxon>
        <taxon>Arachnida</taxon>
        <taxon>Araneae</taxon>
        <taxon>Araneomorphae</taxon>
        <taxon>Entelegynae</taxon>
        <taxon>Araneoidea</taxon>
        <taxon>Araneidae</taxon>
        <taxon>Caerostris</taxon>
    </lineage>
</organism>
<sequence>MLSQRPNDSHREEHDGSLPDPLYPPEQYSDVIRTLNLCSGIKPLAVLPNRTIQPEISQGNSMSFVL</sequence>
<keyword evidence="3" id="KW-1185">Reference proteome</keyword>
<evidence type="ECO:0000313" key="2">
    <source>
        <dbReference type="EMBL" id="GIY61860.1"/>
    </source>
</evidence>
<dbReference type="Proteomes" id="UP001054945">
    <property type="component" value="Unassembled WGS sequence"/>
</dbReference>
<comment type="caution">
    <text evidence="2">The sequence shown here is derived from an EMBL/GenBank/DDBJ whole genome shotgun (WGS) entry which is preliminary data.</text>
</comment>
<feature type="region of interest" description="Disordered" evidence="1">
    <location>
        <begin position="1"/>
        <end position="25"/>
    </location>
</feature>
<reference evidence="2 3" key="1">
    <citation type="submission" date="2021-06" db="EMBL/GenBank/DDBJ databases">
        <title>Caerostris extrusa draft genome.</title>
        <authorList>
            <person name="Kono N."/>
            <person name="Arakawa K."/>
        </authorList>
    </citation>
    <scope>NUCLEOTIDE SEQUENCE [LARGE SCALE GENOMIC DNA]</scope>
</reference>
<gene>
    <name evidence="2" type="ORF">CEXT_65251</name>
</gene>
<proteinExistence type="predicted"/>
<evidence type="ECO:0000313" key="3">
    <source>
        <dbReference type="Proteomes" id="UP001054945"/>
    </source>
</evidence>
<name>A0AAV4UWY6_CAEEX</name>
<protein>
    <submittedName>
        <fullName evidence="2">Uncharacterized protein</fullName>
    </submittedName>
</protein>
<evidence type="ECO:0000256" key="1">
    <source>
        <dbReference type="SAM" id="MobiDB-lite"/>
    </source>
</evidence>